<evidence type="ECO:0000313" key="1">
    <source>
        <dbReference type="EMBL" id="GAG65959.1"/>
    </source>
</evidence>
<dbReference type="EMBL" id="BART01006571">
    <property type="protein sequence ID" value="GAG65959.1"/>
    <property type="molecule type" value="Genomic_DNA"/>
</dbReference>
<dbReference type="AlphaFoldDB" id="X0Z9N2"/>
<sequence>DKNSGIDTPSSDIENLRGVTTAAVDGFDMDRSFEEKGFGVDEPLSTKNRRLFSTYIFVQ</sequence>
<feature type="non-terminal residue" evidence="1">
    <location>
        <position position="1"/>
    </location>
</feature>
<organism evidence="1">
    <name type="scientific">marine sediment metagenome</name>
    <dbReference type="NCBI Taxonomy" id="412755"/>
    <lineage>
        <taxon>unclassified sequences</taxon>
        <taxon>metagenomes</taxon>
        <taxon>ecological metagenomes</taxon>
    </lineage>
</organism>
<gene>
    <name evidence="1" type="ORF">S01H4_14988</name>
</gene>
<proteinExistence type="predicted"/>
<name>X0Z9N2_9ZZZZ</name>
<comment type="caution">
    <text evidence="1">The sequence shown here is derived from an EMBL/GenBank/DDBJ whole genome shotgun (WGS) entry which is preliminary data.</text>
</comment>
<reference evidence="1" key="1">
    <citation type="journal article" date="2014" name="Front. Microbiol.">
        <title>High frequency of phylogenetically diverse reductive dehalogenase-homologous genes in deep subseafloor sedimentary metagenomes.</title>
        <authorList>
            <person name="Kawai M."/>
            <person name="Futagami T."/>
            <person name="Toyoda A."/>
            <person name="Takaki Y."/>
            <person name="Nishi S."/>
            <person name="Hori S."/>
            <person name="Arai W."/>
            <person name="Tsubouchi T."/>
            <person name="Morono Y."/>
            <person name="Uchiyama I."/>
            <person name="Ito T."/>
            <person name="Fujiyama A."/>
            <person name="Inagaki F."/>
            <person name="Takami H."/>
        </authorList>
    </citation>
    <scope>NUCLEOTIDE SEQUENCE</scope>
    <source>
        <strain evidence="1">Expedition CK06-06</strain>
    </source>
</reference>
<protein>
    <submittedName>
        <fullName evidence="1">Uncharacterized protein</fullName>
    </submittedName>
</protein>
<accession>X0Z9N2</accession>